<organism evidence="1 2">
    <name type="scientific">Fusarium oxysporum</name>
    <name type="common">Fusarium vascular wilt</name>
    <dbReference type="NCBI Taxonomy" id="5507"/>
    <lineage>
        <taxon>Eukaryota</taxon>
        <taxon>Fungi</taxon>
        <taxon>Dikarya</taxon>
        <taxon>Ascomycota</taxon>
        <taxon>Pezizomycotina</taxon>
        <taxon>Sordariomycetes</taxon>
        <taxon>Hypocreomycetidae</taxon>
        <taxon>Hypocreales</taxon>
        <taxon>Nectriaceae</taxon>
        <taxon>Fusarium</taxon>
        <taxon>Fusarium oxysporum species complex</taxon>
    </lineage>
</organism>
<evidence type="ECO:0000313" key="1">
    <source>
        <dbReference type="EMBL" id="SCO79084.1"/>
    </source>
</evidence>
<sequence length="51" mass="5877">MKFDVVLPPRVRYSPEDGSDLQMPLFLVYERSLCRLVSSAATLSIPVMEYR</sequence>
<proteinExistence type="predicted"/>
<reference evidence="2" key="1">
    <citation type="submission" date="2016-09" db="EMBL/GenBank/DDBJ databases">
        <authorList>
            <person name="Guldener U."/>
        </authorList>
    </citation>
    <scope>NUCLEOTIDE SEQUENCE [LARGE SCALE GENOMIC DNA]</scope>
    <source>
        <strain evidence="2">V64-1</strain>
    </source>
</reference>
<gene>
    <name evidence="1" type="ORF">FRV6_03297</name>
</gene>
<name>A0A2H3T350_FUSOX</name>
<protein>
    <submittedName>
        <fullName evidence="1">Uncharacterized protein</fullName>
    </submittedName>
</protein>
<dbReference type="EMBL" id="FMJY01000002">
    <property type="protein sequence ID" value="SCO79084.1"/>
    <property type="molecule type" value="Genomic_DNA"/>
</dbReference>
<evidence type="ECO:0000313" key="2">
    <source>
        <dbReference type="Proteomes" id="UP000219369"/>
    </source>
</evidence>
<accession>A0A2H3T350</accession>
<dbReference type="AlphaFoldDB" id="A0A2H3T350"/>
<dbReference type="Proteomes" id="UP000219369">
    <property type="component" value="Unassembled WGS sequence"/>
</dbReference>